<dbReference type="EMBL" id="GBXM01085184">
    <property type="protein sequence ID" value="JAH23393.1"/>
    <property type="molecule type" value="Transcribed_RNA"/>
</dbReference>
<organism evidence="1">
    <name type="scientific">Anguilla anguilla</name>
    <name type="common">European freshwater eel</name>
    <name type="synonym">Muraena anguilla</name>
    <dbReference type="NCBI Taxonomy" id="7936"/>
    <lineage>
        <taxon>Eukaryota</taxon>
        <taxon>Metazoa</taxon>
        <taxon>Chordata</taxon>
        <taxon>Craniata</taxon>
        <taxon>Vertebrata</taxon>
        <taxon>Euteleostomi</taxon>
        <taxon>Actinopterygii</taxon>
        <taxon>Neopterygii</taxon>
        <taxon>Teleostei</taxon>
        <taxon>Anguilliformes</taxon>
        <taxon>Anguillidae</taxon>
        <taxon>Anguilla</taxon>
    </lineage>
</organism>
<dbReference type="AlphaFoldDB" id="A0A0E9R4Y5"/>
<reference evidence="1" key="1">
    <citation type="submission" date="2014-11" db="EMBL/GenBank/DDBJ databases">
        <authorList>
            <person name="Amaro Gonzalez C."/>
        </authorList>
    </citation>
    <scope>NUCLEOTIDE SEQUENCE</scope>
</reference>
<accession>A0A0E9R4Y5</accession>
<proteinExistence type="predicted"/>
<sequence length="41" mass="4699">MRHEKSKTHSSTFIKMIPQSFSLFDYSGSNEYSSLSTPQTI</sequence>
<evidence type="ECO:0000313" key="1">
    <source>
        <dbReference type="EMBL" id="JAH23393.1"/>
    </source>
</evidence>
<protein>
    <submittedName>
        <fullName evidence="1">Uncharacterized protein</fullName>
    </submittedName>
</protein>
<reference evidence="1" key="2">
    <citation type="journal article" date="2015" name="Fish Shellfish Immunol.">
        <title>Early steps in the European eel (Anguilla anguilla)-Vibrio vulnificus interaction in the gills: Role of the RtxA13 toxin.</title>
        <authorList>
            <person name="Callol A."/>
            <person name="Pajuelo D."/>
            <person name="Ebbesson L."/>
            <person name="Teles M."/>
            <person name="MacKenzie S."/>
            <person name="Amaro C."/>
        </authorList>
    </citation>
    <scope>NUCLEOTIDE SEQUENCE</scope>
</reference>
<name>A0A0E9R4Y5_ANGAN</name>